<reference evidence="6" key="1">
    <citation type="journal article" date="2023" name="Mol. Phylogenet. Evol.">
        <title>Genome-scale phylogeny and comparative genomics of the fungal order Sordariales.</title>
        <authorList>
            <person name="Hensen N."/>
            <person name="Bonometti L."/>
            <person name="Westerberg I."/>
            <person name="Brannstrom I.O."/>
            <person name="Guillou S."/>
            <person name="Cros-Aarteil S."/>
            <person name="Calhoun S."/>
            <person name="Haridas S."/>
            <person name="Kuo A."/>
            <person name="Mondo S."/>
            <person name="Pangilinan J."/>
            <person name="Riley R."/>
            <person name="LaButti K."/>
            <person name="Andreopoulos B."/>
            <person name="Lipzen A."/>
            <person name="Chen C."/>
            <person name="Yan M."/>
            <person name="Daum C."/>
            <person name="Ng V."/>
            <person name="Clum A."/>
            <person name="Steindorff A."/>
            <person name="Ohm R.A."/>
            <person name="Martin F."/>
            <person name="Silar P."/>
            <person name="Natvig D.O."/>
            <person name="Lalanne C."/>
            <person name="Gautier V."/>
            <person name="Ament-Velasquez S.L."/>
            <person name="Kruys A."/>
            <person name="Hutchinson M.I."/>
            <person name="Powell A.J."/>
            <person name="Barry K."/>
            <person name="Miller A.N."/>
            <person name="Grigoriev I.V."/>
            <person name="Debuchy R."/>
            <person name="Gladieux P."/>
            <person name="Hiltunen Thoren M."/>
            <person name="Johannesson H."/>
        </authorList>
    </citation>
    <scope>NUCLEOTIDE SEQUENCE [LARGE SCALE GENOMIC DNA]</scope>
    <source>
        <strain evidence="6">CBS 284.82</strain>
    </source>
</reference>
<organism evidence="5 6">
    <name type="scientific">Parachaetomium inaequale</name>
    <dbReference type="NCBI Taxonomy" id="2588326"/>
    <lineage>
        <taxon>Eukaryota</taxon>
        <taxon>Fungi</taxon>
        <taxon>Dikarya</taxon>
        <taxon>Ascomycota</taxon>
        <taxon>Pezizomycotina</taxon>
        <taxon>Sordariomycetes</taxon>
        <taxon>Sordariomycetidae</taxon>
        <taxon>Sordariales</taxon>
        <taxon>Chaetomiaceae</taxon>
        <taxon>Parachaetomium</taxon>
    </lineage>
</organism>
<dbReference type="InterPro" id="IPR029058">
    <property type="entry name" value="AB_hydrolase_fold"/>
</dbReference>
<dbReference type="Proteomes" id="UP001303115">
    <property type="component" value="Unassembled WGS sequence"/>
</dbReference>
<feature type="compositionally biased region" description="Low complexity" evidence="3">
    <location>
        <begin position="179"/>
        <end position="192"/>
    </location>
</feature>
<dbReference type="Gene3D" id="3.40.50.1820">
    <property type="entry name" value="alpha/beta hydrolase"/>
    <property type="match status" value="1"/>
</dbReference>
<dbReference type="Pfam" id="PF06441">
    <property type="entry name" value="EHN"/>
    <property type="match status" value="1"/>
</dbReference>
<dbReference type="GO" id="GO:0097176">
    <property type="term" value="P:epoxide metabolic process"/>
    <property type="evidence" value="ECO:0007669"/>
    <property type="project" value="TreeGrafter"/>
</dbReference>
<dbReference type="AlphaFoldDB" id="A0AAN6SLD8"/>
<evidence type="ECO:0000256" key="3">
    <source>
        <dbReference type="SAM" id="MobiDB-lite"/>
    </source>
</evidence>
<accession>A0AAN6SLD8</accession>
<dbReference type="InterPro" id="IPR010497">
    <property type="entry name" value="Epoxide_hydro_N"/>
</dbReference>
<comment type="caution">
    <text evidence="5">The sequence shown here is derived from an EMBL/GenBank/DDBJ whole genome shotgun (WGS) entry which is preliminary data.</text>
</comment>
<dbReference type="PANTHER" id="PTHR21661:SF71">
    <property type="entry name" value="EPOXIDE HYDROLASE N-TERMINAL DOMAIN-CONTAINING PROTEIN"/>
    <property type="match status" value="1"/>
</dbReference>
<keyword evidence="6" id="KW-1185">Reference proteome</keyword>
<name>A0AAN6SLD8_9PEZI</name>
<feature type="compositionally biased region" description="Basic and acidic residues" evidence="3">
    <location>
        <begin position="585"/>
        <end position="594"/>
    </location>
</feature>
<evidence type="ECO:0000256" key="2">
    <source>
        <dbReference type="ARBA" id="ARBA00022801"/>
    </source>
</evidence>
<feature type="region of interest" description="Disordered" evidence="3">
    <location>
        <begin position="167"/>
        <end position="208"/>
    </location>
</feature>
<dbReference type="GO" id="GO:0004301">
    <property type="term" value="F:epoxide hydrolase activity"/>
    <property type="evidence" value="ECO:0007669"/>
    <property type="project" value="TreeGrafter"/>
</dbReference>
<evidence type="ECO:0000313" key="5">
    <source>
        <dbReference type="EMBL" id="KAK4031602.1"/>
    </source>
</evidence>
<feature type="region of interest" description="Disordered" evidence="3">
    <location>
        <begin position="555"/>
        <end position="621"/>
    </location>
</feature>
<keyword evidence="2 5" id="KW-0378">Hydrolase</keyword>
<proteinExistence type="inferred from homology"/>
<sequence>MAEAVSSPAADEVKPYKIHIPTKHLDLTRQKLELTRLPHEPSPSDSNTWAPKPIIEPLIDYWLENYSWRTTESRLNTIPQFRTAITPPGSGPDNHTPPIRIHFIHARSQQPNSSITPIPLLLIPPFPLPALSLAPLLPLLTTTTTTTENENGENEPQQTFHVVIPSLPGTAFSDPLPPTSGSSSSSSSSSRGTRNDDDNNNNNNNNNPVVATAALFDALMRRLGYETYLVSATTSTSTFGSGSERIDERIVRRLVRAHGASCVGGHLISPVLEKPRWRWDGGGLFGEWGRWVVASVLKKGARGGGVDGYERGDFEVLGRSRERDGKGGKDGKDKGVVVGGLAEANTLAYALCDSPVGMLAFVLRGLRAAAGIENGKGRFMQEALVTLASLMWLPGPEGMLRFWAACRKYCGEEKMTVKGVKPRVAITVFTGAGGGRKGKGPATDTALADDIETTGLWPTAEEVADRKESYCPPAWARPLFDVVHTQRVPGPSSGLLAFEQPEVILAGVRGLAKAVLAKGVRFAPAAPLKIEAVVPAGTSKQATETPGDAFERIAVNTPGAGEPSAEAAAVAPTVASETAPPGDATGKRKEEVERLAPPAKGPSAEDESPDTLVNTPLLERA</sequence>
<gene>
    <name evidence="5" type="ORF">C8A01DRAFT_41953</name>
</gene>
<feature type="compositionally biased region" description="Low complexity" evidence="3">
    <location>
        <begin position="557"/>
        <end position="581"/>
    </location>
</feature>
<dbReference type="PANTHER" id="PTHR21661">
    <property type="entry name" value="EPOXIDE HYDROLASE 1-RELATED"/>
    <property type="match status" value="1"/>
</dbReference>
<dbReference type="SUPFAM" id="SSF53474">
    <property type="entry name" value="alpha/beta-Hydrolases"/>
    <property type="match status" value="1"/>
</dbReference>
<evidence type="ECO:0000313" key="6">
    <source>
        <dbReference type="Proteomes" id="UP001303115"/>
    </source>
</evidence>
<protein>
    <submittedName>
        <fullName evidence="5">Alpha/Beta hydrolase protein</fullName>
    </submittedName>
</protein>
<comment type="similarity">
    <text evidence="1">Belongs to the peptidase S33 family.</text>
</comment>
<dbReference type="EMBL" id="MU854750">
    <property type="protein sequence ID" value="KAK4031602.1"/>
    <property type="molecule type" value="Genomic_DNA"/>
</dbReference>
<evidence type="ECO:0000256" key="1">
    <source>
        <dbReference type="ARBA" id="ARBA00010088"/>
    </source>
</evidence>
<evidence type="ECO:0000259" key="4">
    <source>
        <dbReference type="Pfam" id="PF06441"/>
    </source>
</evidence>
<feature type="domain" description="Epoxide hydrolase N-terminal" evidence="4">
    <location>
        <begin position="13"/>
        <end position="128"/>
    </location>
</feature>